<evidence type="ECO:0000313" key="7">
    <source>
        <dbReference type="Proteomes" id="UP000886602"/>
    </source>
</evidence>
<proteinExistence type="predicted"/>
<evidence type="ECO:0000259" key="5">
    <source>
        <dbReference type="PROSITE" id="PS50887"/>
    </source>
</evidence>
<evidence type="ECO:0000256" key="1">
    <source>
        <dbReference type="ARBA" id="ARBA00012528"/>
    </source>
</evidence>
<dbReference type="InterPro" id="IPR000160">
    <property type="entry name" value="GGDEF_dom"/>
</dbReference>
<accession>A0A9D7IHI4</accession>
<dbReference type="Gene3D" id="3.40.50.2300">
    <property type="match status" value="1"/>
</dbReference>
<organism evidence="6 7">
    <name type="scientific">Candidatus Propionivibrio dominans</name>
    <dbReference type="NCBI Taxonomy" id="2954373"/>
    <lineage>
        <taxon>Bacteria</taxon>
        <taxon>Pseudomonadati</taxon>
        <taxon>Pseudomonadota</taxon>
        <taxon>Betaproteobacteria</taxon>
        <taxon>Rhodocyclales</taxon>
        <taxon>Rhodocyclaceae</taxon>
        <taxon>Propionivibrio</taxon>
    </lineage>
</organism>
<sequence>MKALVIADNKATLQLLCEQIRTIGITPIPAETSAIGIDLFQTERPDLVLLDVIMPDLGGYEVARQIRQLEPPGSWTPVIFMISLNKDKDKDKEIEMSIAAGGDDFLLKPISEVILSAKIRSMQRTIQMRQYLLALTRKLDTANQELKRLTSLDGLTGIANRRHFGEVLLREWRRAMRQGEELSIVMCDIDFFKLYNDTYGPQSGDERLCQLAQTLTGTMDRGGDLLARYGGEEFVAVLPGTTLNGARFVAEQMRQAISQLAIEHSGTPLAHLTASFGVASAVAMPETDPQDIVAAAELALLKAKREGRNRVCETSSLDPRD</sequence>
<dbReference type="Gene3D" id="3.30.70.270">
    <property type="match status" value="1"/>
</dbReference>
<dbReference type="SMART" id="SM00267">
    <property type="entry name" value="GGDEF"/>
    <property type="match status" value="1"/>
</dbReference>
<evidence type="ECO:0000256" key="3">
    <source>
        <dbReference type="PROSITE-ProRule" id="PRU00169"/>
    </source>
</evidence>
<dbReference type="PROSITE" id="PS50887">
    <property type="entry name" value="GGDEF"/>
    <property type="match status" value="1"/>
</dbReference>
<reference evidence="6" key="1">
    <citation type="submission" date="2020-10" db="EMBL/GenBank/DDBJ databases">
        <title>Connecting structure to function with the recovery of over 1000 high-quality activated sludge metagenome-assembled genomes encoding full-length rRNA genes using long-read sequencing.</title>
        <authorList>
            <person name="Singleton C.M."/>
            <person name="Petriglieri F."/>
            <person name="Kristensen J.M."/>
            <person name="Kirkegaard R.H."/>
            <person name="Michaelsen T.Y."/>
            <person name="Andersen M.H."/>
            <person name="Karst S.M."/>
            <person name="Dueholm M.S."/>
            <person name="Nielsen P.H."/>
            <person name="Albertsen M."/>
        </authorList>
    </citation>
    <scope>NUCLEOTIDE SEQUENCE</scope>
    <source>
        <strain evidence="6">EsbW_18-Q3-R4-48_MAXAC.044</strain>
    </source>
</reference>
<dbReference type="Pfam" id="PF00072">
    <property type="entry name" value="Response_reg"/>
    <property type="match status" value="1"/>
</dbReference>
<dbReference type="SMART" id="SM00448">
    <property type="entry name" value="REC"/>
    <property type="match status" value="1"/>
</dbReference>
<feature type="modified residue" description="4-aspartylphosphate" evidence="3">
    <location>
        <position position="51"/>
    </location>
</feature>
<keyword evidence="3" id="KW-0597">Phosphoprotein</keyword>
<dbReference type="SUPFAM" id="SSF52172">
    <property type="entry name" value="CheY-like"/>
    <property type="match status" value="1"/>
</dbReference>
<dbReference type="NCBIfam" id="TIGR00254">
    <property type="entry name" value="GGDEF"/>
    <property type="match status" value="1"/>
</dbReference>
<dbReference type="PROSITE" id="PS50110">
    <property type="entry name" value="RESPONSE_REGULATORY"/>
    <property type="match status" value="1"/>
</dbReference>
<dbReference type="CDD" id="cd01949">
    <property type="entry name" value="GGDEF"/>
    <property type="match status" value="1"/>
</dbReference>
<name>A0A9D7IHI4_9RHOO</name>
<dbReference type="EMBL" id="JADJNC010000019">
    <property type="protein sequence ID" value="MBK7423859.1"/>
    <property type="molecule type" value="Genomic_DNA"/>
</dbReference>
<dbReference type="AlphaFoldDB" id="A0A9D7IHI4"/>
<dbReference type="InterPro" id="IPR029787">
    <property type="entry name" value="Nucleotide_cyclase"/>
</dbReference>
<gene>
    <name evidence="6" type="ORF">IPJ48_12555</name>
</gene>
<dbReference type="GO" id="GO:0000160">
    <property type="term" value="P:phosphorelay signal transduction system"/>
    <property type="evidence" value="ECO:0007669"/>
    <property type="project" value="InterPro"/>
</dbReference>
<comment type="caution">
    <text evidence="6">The sequence shown here is derived from an EMBL/GenBank/DDBJ whole genome shotgun (WGS) entry which is preliminary data.</text>
</comment>
<protein>
    <recommendedName>
        <fullName evidence="1">diguanylate cyclase</fullName>
        <ecNumber evidence="1">2.7.7.65</ecNumber>
    </recommendedName>
</protein>
<dbReference type="Pfam" id="PF00990">
    <property type="entry name" value="GGDEF"/>
    <property type="match status" value="1"/>
</dbReference>
<dbReference type="InterPro" id="IPR050469">
    <property type="entry name" value="Diguanylate_Cyclase"/>
</dbReference>
<dbReference type="GO" id="GO:0052621">
    <property type="term" value="F:diguanylate cyclase activity"/>
    <property type="evidence" value="ECO:0007669"/>
    <property type="project" value="UniProtKB-EC"/>
</dbReference>
<feature type="domain" description="Response regulatory" evidence="4">
    <location>
        <begin position="2"/>
        <end position="123"/>
    </location>
</feature>
<dbReference type="InterPro" id="IPR011006">
    <property type="entry name" value="CheY-like_superfamily"/>
</dbReference>
<dbReference type="Proteomes" id="UP000886602">
    <property type="component" value="Unassembled WGS sequence"/>
</dbReference>
<dbReference type="InterPro" id="IPR001789">
    <property type="entry name" value="Sig_transdc_resp-reg_receiver"/>
</dbReference>
<dbReference type="EC" id="2.7.7.65" evidence="1"/>
<dbReference type="GO" id="GO:0005886">
    <property type="term" value="C:plasma membrane"/>
    <property type="evidence" value="ECO:0007669"/>
    <property type="project" value="TreeGrafter"/>
</dbReference>
<evidence type="ECO:0000313" key="6">
    <source>
        <dbReference type="EMBL" id="MBK7423859.1"/>
    </source>
</evidence>
<dbReference type="SUPFAM" id="SSF55073">
    <property type="entry name" value="Nucleotide cyclase"/>
    <property type="match status" value="1"/>
</dbReference>
<dbReference type="GO" id="GO:1902201">
    <property type="term" value="P:negative regulation of bacterial-type flagellum-dependent cell motility"/>
    <property type="evidence" value="ECO:0007669"/>
    <property type="project" value="TreeGrafter"/>
</dbReference>
<dbReference type="PANTHER" id="PTHR45138:SF9">
    <property type="entry name" value="DIGUANYLATE CYCLASE DGCM-RELATED"/>
    <property type="match status" value="1"/>
</dbReference>
<dbReference type="GO" id="GO:0043709">
    <property type="term" value="P:cell adhesion involved in single-species biofilm formation"/>
    <property type="evidence" value="ECO:0007669"/>
    <property type="project" value="TreeGrafter"/>
</dbReference>
<evidence type="ECO:0000259" key="4">
    <source>
        <dbReference type="PROSITE" id="PS50110"/>
    </source>
</evidence>
<feature type="domain" description="GGDEF" evidence="5">
    <location>
        <begin position="180"/>
        <end position="316"/>
    </location>
</feature>
<comment type="catalytic activity">
    <reaction evidence="2">
        <text>2 GTP = 3',3'-c-di-GMP + 2 diphosphate</text>
        <dbReference type="Rhea" id="RHEA:24898"/>
        <dbReference type="ChEBI" id="CHEBI:33019"/>
        <dbReference type="ChEBI" id="CHEBI:37565"/>
        <dbReference type="ChEBI" id="CHEBI:58805"/>
        <dbReference type="EC" id="2.7.7.65"/>
    </reaction>
</comment>
<dbReference type="FunFam" id="3.30.70.270:FF:000001">
    <property type="entry name" value="Diguanylate cyclase domain protein"/>
    <property type="match status" value="1"/>
</dbReference>
<dbReference type="InterPro" id="IPR043128">
    <property type="entry name" value="Rev_trsase/Diguanyl_cyclase"/>
</dbReference>
<dbReference type="PANTHER" id="PTHR45138">
    <property type="entry name" value="REGULATORY COMPONENTS OF SENSORY TRANSDUCTION SYSTEM"/>
    <property type="match status" value="1"/>
</dbReference>
<evidence type="ECO:0000256" key="2">
    <source>
        <dbReference type="ARBA" id="ARBA00034247"/>
    </source>
</evidence>